<sequence length="463" mass="50545">MTKKVRDESSEIVRFGGGQNSRSSQDQVDPLECTSGANYLLDPGNSELRPRGPFDELGTAPNGAEIRGFATLLKTDGTVSMLVQAGPTVYQWDGTAFTSVGTVNQLAQLRGPREANWALDDKVLISDLNLQDEVQEWDGTTFQQTAFLTSDGSSPFGAFRARYCIVENERAFFGNIHESGAAFPHLLVSSELSNYLVVSASDRPASSLGADAPWFLPMPQLKPINGLAFAFGVLAISQEAGAIEKLTGSTAKDFALSKLHDGSGARGQKSVVATSNDIIYGSPGKIENLRATDKFGDVEWDDLSFKIRPDIIDVAGWELVYNPRLKRIYCFPDGQQEVWVLHIDFIGTNLSPWVKWTTRHALSFNPTATMVCRDPVDGLEYTFMGDSTGKLYRLEGTGTSGDGGTDAVEVKRVSKIYAAPLNTKAFHINGWMQHKKLATSSTVKLRFLFSGEHAFDSEKSLST</sequence>
<name>A0A0F9DJZ8_9ZZZZ</name>
<feature type="region of interest" description="Disordered" evidence="1">
    <location>
        <begin position="1"/>
        <end position="31"/>
    </location>
</feature>
<organism evidence="2">
    <name type="scientific">marine sediment metagenome</name>
    <dbReference type="NCBI Taxonomy" id="412755"/>
    <lineage>
        <taxon>unclassified sequences</taxon>
        <taxon>metagenomes</taxon>
        <taxon>ecological metagenomes</taxon>
    </lineage>
</organism>
<proteinExistence type="predicted"/>
<reference evidence="2" key="1">
    <citation type="journal article" date="2015" name="Nature">
        <title>Complex archaea that bridge the gap between prokaryotes and eukaryotes.</title>
        <authorList>
            <person name="Spang A."/>
            <person name="Saw J.H."/>
            <person name="Jorgensen S.L."/>
            <person name="Zaremba-Niedzwiedzka K."/>
            <person name="Martijn J."/>
            <person name="Lind A.E."/>
            <person name="van Eijk R."/>
            <person name="Schleper C."/>
            <person name="Guy L."/>
            <person name="Ettema T.J."/>
        </authorList>
    </citation>
    <scope>NUCLEOTIDE SEQUENCE</scope>
</reference>
<evidence type="ECO:0000313" key="2">
    <source>
        <dbReference type="EMBL" id="KKL54161.1"/>
    </source>
</evidence>
<protein>
    <submittedName>
        <fullName evidence="2">Uncharacterized protein</fullName>
    </submittedName>
</protein>
<evidence type="ECO:0000256" key="1">
    <source>
        <dbReference type="SAM" id="MobiDB-lite"/>
    </source>
</evidence>
<accession>A0A0F9DJZ8</accession>
<dbReference type="AlphaFoldDB" id="A0A0F9DJZ8"/>
<gene>
    <name evidence="2" type="ORF">LCGC14_2268190</name>
</gene>
<feature type="compositionally biased region" description="Basic and acidic residues" evidence="1">
    <location>
        <begin position="1"/>
        <end position="11"/>
    </location>
</feature>
<dbReference type="EMBL" id="LAZR01031296">
    <property type="protein sequence ID" value="KKL54161.1"/>
    <property type="molecule type" value="Genomic_DNA"/>
</dbReference>
<feature type="non-terminal residue" evidence="2">
    <location>
        <position position="463"/>
    </location>
</feature>
<comment type="caution">
    <text evidence="2">The sequence shown here is derived from an EMBL/GenBank/DDBJ whole genome shotgun (WGS) entry which is preliminary data.</text>
</comment>